<evidence type="ECO:0000256" key="3">
    <source>
        <dbReference type="ARBA" id="ARBA00012142"/>
    </source>
</evidence>
<dbReference type="GO" id="GO:0016301">
    <property type="term" value="F:kinase activity"/>
    <property type="evidence" value="ECO:0007669"/>
    <property type="project" value="UniProtKB-KW"/>
</dbReference>
<dbReference type="Pfam" id="PF02887">
    <property type="entry name" value="PK_C"/>
    <property type="match status" value="1"/>
</dbReference>
<keyword evidence="4 13" id="KW-0808">Transferase</keyword>
<evidence type="ECO:0000256" key="7">
    <source>
        <dbReference type="ARBA" id="ARBA00022777"/>
    </source>
</evidence>
<dbReference type="SUPFAM" id="SSF50800">
    <property type="entry name" value="PK beta-barrel domain-like"/>
    <property type="match status" value="1"/>
</dbReference>
<comment type="catalytic activity">
    <reaction evidence="13">
        <text>pyruvate + ATP = phosphoenolpyruvate + ADP + H(+)</text>
        <dbReference type="Rhea" id="RHEA:18157"/>
        <dbReference type="ChEBI" id="CHEBI:15361"/>
        <dbReference type="ChEBI" id="CHEBI:15378"/>
        <dbReference type="ChEBI" id="CHEBI:30616"/>
        <dbReference type="ChEBI" id="CHEBI:58702"/>
        <dbReference type="ChEBI" id="CHEBI:456216"/>
        <dbReference type="EC" id="2.7.1.40"/>
    </reaction>
</comment>
<proteinExistence type="inferred from homology"/>
<feature type="domain" description="Pyruvate kinase barrel" evidence="14">
    <location>
        <begin position="5"/>
        <end position="322"/>
    </location>
</feature>
<dbReference type="Proteomes" id="UP001055153">
    <property type="component" value="Unassembled WGS sequence"/>
</dbReference>
<evidence type="ECO:0000256" key="1">
    <source>
        <dbReference type="ARBA" id="ARBA00004997"/>
    </source>
</evidence>
<dbReference type="Pfam" id="PF00224">
    <property type="entry name" value="PK"/>
    <property type="match status" value="1"/>
</dbReference>
<dbReference type="InterPro" id="IPR015806">
    <property type="entry name" value="Pyrv_Knase_insert_dom_sf"/>
</dbReference>
<dbReference type="EMBL" id="BPQQ01000016">
    <property type="protein sequence ID" value="GJD99595.1"/>
    <property type="molecule type" value="Genomic_DNA"/>
</dbReference>
<dbReference type="InterPro" id="IPR011037">
    <property type="entry name" value="Pyrv_Knase-like_insert_dom_sf"/>
</dbReference>
<evidence type="ECO:0000256" key="8">
    <source>
        <dbReference type="ARBA" id="ARBA00022840"/>
    </source>
</evidence>
<keyword evidence="11 16" id="KW-0670">Pyruvate</keyword>
<feature type="domain" description="Pyruvate kinase C-terminal" evidence="15">
    <location>
        <begin position="355"/>
        <end position="468"/>
    </location>
</feature>
<evidence type="ECO:0000259" key="15">
    <source>
        <dbReference type="Pfam" id="PF02887"/>
    </source>
</evidence>
<reference evidence="16" key="1">
    <citation type="journal article" date="2021" name="Front. Microbiol.">
        <title>Comprehensive Comparative Genomics and Phenotyping of Methylobacterium Species.</title>
        <authorList>
            <person name="Alessa O."/>
            <person name="Ogura Y."/>
            <person name="Fujitani Y."/>
            <person name="Takami H."/>
            <person name="Hayashi T."/>
            <person name="Sahin N."/>
            <person name="Tani A."/>
        </authorList>
    </citation>
    <scope>NUCLEOTIDE SEQUENCE</scope>
    <source>
        <strain evidence="16">DSM 17168</strain>
    </source>
</reference>
<dbReference type="Gene3D" id="2.40.33.10">
    <property type="entry name" value="PK beta-barrel domain-like"/>
    <property type="match status" value="1"/>
</dbReference>
<comment type="similarity">
    <text evidence="2 13">Belongs to the pyruvate kinase family.</text>
</comment>
<dbReference type="PRINTS" id="PR01050">
    <property type="entry name" value="PYRUVTKNASE"/>
</dbReference>
<organism evidence="16 17">
    <name type="scientific">Methylobacterium isbiliense</name>
    <dbReference type="NCBI Taxonomy" id="315478"/>
    <lineage>
        <taxon>Bacteria</taxon>
        <taxon>Pseudomonadati</taxon>
        <taxon>Pseudomonadota</taxon>
        <taxon>Alphaproteobacteria</taxon>
        <taxon>Hyphomicrobiales</taxon>
        <taxon>Methylobacteriaceae</taxon>
        <taxon>Methylobacterium</taxon>
    </lineage>
</organism>
<evidence type="ECO:0000256" key="12">
    <source>
        <dbReference type="NCBIfam" id="TIGR01064"/>
    </source>
</evidence>
<dbReference type="Gene3D" id="3.20.20.60">
    <property type="entry name" value="Phosphoenolpyruvate-binding domains"/>
    <property type="match status" value="1"/>
</dbReference>
<dbReference type="NCBIfam" id="NF004886">
    <property type="entry name" value="PRK06247.1"/>
    <property type="match status" value="1"/>
</dbReference>
<dbReference type="EC" id="2.7.1.40" evidence="3 12"/>
<evidence type="ECO:0000256" key="6">
    <source>
        <dbReference type="ARBA" id="ARBA00022741"/>
    </source>
</evidence>
<dbReference type="Gene3D" id="3.40.1380.20">
    <property type="entry name" value="Pyruvate kinase, C-terminal domain"/>
    <property type="match status" value="1"/>
</dbReference>
<dbReference type="SUPFAM" id="SSF51621">
    <property type="entry name" value="Phosphoenolpyruvate/pyruvate domain"/>
    <property type="match status" value="1"/>
</dbReference>
<evidence type="ECO:0000256" key="10">
    <source>
        <dbReference type="ARBA" id="ARBA00023152"/>
    </source>
</evidence>
<evidence type="ECO:0000256" key="5">
    <source>
        <dbReference type="ARBA" id="ARBA00022723"/>
    </source>
</evidence>
<name>A0ABQ4SAV7_9HYPH</name>
<keyword evidence="6" id="KW-0547">Nucleotide-binding</keyword>
<keyword evidence="5" id="KW-0479">Metal-binding</keyword>
<evidence type="ECO:0000313" key="17">
    <source>
        <dbReference type="Proteomes" id="UP001055153"/>
    </source>
</evidence>
<sequence length="474" mass="50149">MRRHRHAKIVATVGPASASPERLKALFLAGVDTFRLNFSHGLHQDHARVHAAIRDLERETGRPIGILQDLQGPKIRIGTVAGGKLDLAAGDRVRFVPEGREGNARAIPLPHPEIFASVAPGQDLLIDDGRVRVRVTGVQDDALDAEVVTGGVISDRKGVNLPGTVLALSPLTEKDRADLAFGLELGVDWVALSFVQTPSDVIEARGLIGGRAGLMTKIEKPSALEHIEDIVRLSDAVMVARGDLGVELPPEDVPGRQKELVRACRRAVKPVIVATQMLDSMVSAPSPTRAEASDVATAVYDGADAVMLSAESAVGQYPVEAVAMMDRIIRRTETHRLYRSLVAASEPEVEDSPPHAVAAAAAGLADAIQAAAIVAFTLSGTTAARIARKRPNVPILAATPDPGVSRRLSLYWGAHSVLSEDIASYEAMAAKASELAQSEGFAQSPELVVVVAGIPFGTPGTTNNLRVIELGRDT</sequence>
<evidence type="ECO:0000256" key="13">
    <source>
        <dbReference type="RuleBase" id="RU000504"/>
    </source>
</evidence>
<keyword evidence="7 13" id="KW-0418">Kinase</keyword>
<protein>
    <recommendedName>
        <fullName evidence="3 12">Pyruvate kinase</fullName>
        <ecNumber evidence="3 12">2.7.1.40</ecNumber>
    </recommendedName>
</protein>
<dbReference type="InterPro" id="IPR036918">
    <property type="entry name" value="Pyrv_Knase_C_sf"/>
</dbReference>
<evidence type="ECO:0000256" key="11">
    <source>
        <dbReference type="ARBA" id="ARBA00023317"/>
    </source>
</evidence>
<keyword evidence="10 13" id="KW-0324">Glycolysis</keyword>
<keyword evidence="8" id="KW-0067">ATP-binding</keyword>
<dbReference type="NCBIfam" id="TIGR01064">
    <property type="entry name" value="pyruv_kin"/>
    <property type="match status" value="1"/>
</dbReference>
<evidence type="ECO:0000259" key="14">
    <source>
        <dbReference type="Pfam" id="PF00224"/>
    </source>
</evidence>
<dbReference type="NCBIfam" id="NF004491">
    <property type="entry name" value="PRK05826.1"/>
    <property type="match status" value="1"/>
</dbReference>
<keyword evidence="9 13" id="KW-0460">Magnesium</keyword>
<dbReference type="InterPro" id="IPR001697">
    <property type="entry name" value="Pyr_Knase"/>
</dbReference>
<dbReference type="PANTHER" id="PTHR11817">
    <property type="entry name" value="PYRUVATE KINASE"/>
    <property type="match status" value="1"/>
</dbReference>
<dbReference type="InterPro" id="IPR015795">
    <property type="entry name" value="Pyrv_Knase_C"/>
</dbReference>
<comment type="caution">
    <text evidence="16">The sequence shown here is derived from an EMBL/GenBank/DDBJ whole genome shotgun (WGS) entry which is preliminary data.</text>
</comment>
<evidence type="ECO:0000313" key="16">
    <source>
        <dbReference type="EMBL" id="GJD99595.1"/>
    </source>
</evidence>
<evidence type="ECO:0000256" key="2">
    <source>
        <dbReference type="ARBA" id="ARBA00008663"/>
    </source>
</evidence>
<reference evidence="16" key="2">
    <citation type="submission" date="2021-08" db="EMBL/GenBank/DDBJ databases">
        <authorList>
            <person name="Tani A."/>
            <person name="Ola A."/>
            <person name="Ogura Y."/>
            <person name="Katsura K."/>
            <person name="Hayashi T."/>
        </authorList>
    </citation>
    <scope>NUCLEOTIDE SEQUENCE</scope>
    <source>
        <strain evidence="16">DSM 17168</strain>
    </source>
</reference>
<dbReference type="NCBIfam" id="NF004978">
    <property type="entry name" value="PRK06354.1"/>
    <property type="match status" value="1"/>
</dbReference>
<gene>
    <name evidence="16" type="primary">ttuE_2</name>
    <name evidence="16" type="ORF">GMJLKIPL_1513</name>
</gene>
<evidence type="ECO:0000256" key="9">
    <source>
        <dbReference type="ARBA" id="ARBA00022842"/>
    </source>
</evidence>
<dbReference type="RefSeq" id="WP_238234474.1">
    <property type="nucleotide sequence ID" value="NZ_BPQQ01000016.1"/>
</dbReference>
<comment type="pathway">
    <text evidence="1 13">Carbohydrate degradation; glycolysis; pyruvate from D-glyceraldehyde 3-phosphate: step 5/5.</text>
</comment>
<evidence type="ECO:0000256" key="4">
    <source>
        <dbReference type="ARBA" id="ARBA00022679"/>
    </source>
</evidence>
<dbReference type="InterPro" id="IPR015813">
    <property type="entry name" value="Pyrv/PenolPyrv_kinase-like_dom"/>
</dbReference>
<dbReference type="InterPro" id="IPR015793">
    <property type="entry name" value="Pyrv_Knase_brl"/>
</dbReference>
<dbReference type="InterPro" id="IPR040442">
    <property type="entry name" value="Pyrv_kinase-like_dom_sf"/>
</dbReference>
<accession>A0ABQ4SAV7</accession>
<keyword evidence="17" id="KW-1185">Reference proteome</keyword>
<dbReference type="SUPFAM" id="SSF52935">
    <property type="entry name" value="PK C-terminal domain-like"/>
    <property type="match status" value="1"/>
</dbReference>